<feature type="active site" evidence="9">
    <location>
        <position position="193"/>
    </location>
</feature>
<keyword evidence="4 9" id="KW-0547">Nucleotide-binding</keyword>
<evidence type="ECO:0000256" key="8">
    <source>
        <dbReference type="ARBA" id="ARBA00022962"/>
    </source>
</evidence>
<dbReference type="CDD" id="cd01742">
    <property type="entry name" value="GATase1_GMP_Synthase"/>
    <property type="match status" value="1"/>
</dbReference>
<dbReference type="PRINTS" id="PR00096">
    <property type="entry name" value="GATASE"/>
</dbReference>
<dbReference type="PROSITE" id="PS51273">
    <property type="entry name" value="GATASE_TYPE_1"/>
    <property type="match status" value="1"/>
</dbReference>
<dbReference type="Proteomes" id="UP000008178">
    <property type="component" value="Chromosome"/>
</dbReference>
<gene>
    <name evidence="9" type="primary">guaA</name>
    <name evidence="12" type="ordered locus">RHOM_13030</name>
</gene>
<feature type="active site" evidence="9">
    <location>
        <position position="191"/>
    </location>
</feature>
<dbReference type="EMBL" id="CP003040">
    <property type="protein sequence ID" value="AEN97714.1"/>
    <property type="molecule type" value="Genomic_DNA"/>
</dbReference>
<comment type="pathway">
    <text evidence="2 9">Purine metabolism; GMP biosynthesis; GMP from XMP (L-Gln route): step 1/1.</text>
</comment>
<evidence type="ECO:0000256" key="5">
    <source>
        <dbReference type="ARBA" id="ARBA00022749"/>
    </source>
</evidence>
<dbReference type="SUPFAM" id="SSF52402">
    <property type="entry name" value="Adenine nucleotide alpha hydrolases-like"/>
    <property type="match status" value="1"/>
</dbReference>
<dbReference type="Pfam" id="PF00117">
    <property type="entry name" value="GATase"/>
    <property type="match status" value="1"/>
</dbReference>
<dbReference type="CDD" id="cd01997">
    <property type="entry name" value="GMP_synthase_C"/>
    <property type="match status" value="1"/>
</dbReference>
<keyword evidence="13" id="KW-1185">Reference proteome</keyword>
<dbReference type="InterPro" id="IPR004739">
    <property type="entry name" value="GMP_synth_GATase"/>
</dbReference>
<evidence type="ECO:0000256" key="10">
    <source>
        <dbReference type="PROSITE-ProRule" id="PRU00886"/>
    </source>
</evidence>
<dbReference type="HOGENOM" id="CLU_014340_0_5_9"/>
<evidence type="ECO:0000313" key="13">
    <source>
        <dbReference type="Proteomes" id="UP000008178"/>
    </source>
</evidence>
<dbReference type="eggNOG" id="COG0518">
    <property type="taxonomic scope" value="Bacteria"/>
</dbReference>
<protein>
    <recommendedName>
        <fullName evidence="9">GMP synthase [glutamine-hydrolyzing]</fullName>
        <ecNumber evidence="9">6.3.5.2</ecNumber>
    </recommendedName>
    <alternativeName>
        <fullName evidence="9">GMP synthetase</fullName>
    </alternativeName>
    <alternativeName>
        <fullName evidence="9">Glutamine amidotransferase</fullName>
    </alternativeName>
</protein>
<keyword evidence="8 9" id="KW-0315">Glutamine amidotransferase</keyword>
<evidence type="ECO:0000256" key="4">
    <source>
        <dbReference type="ARBA" id="ARBA00022741"/>
    </source>
</evidence>
<dbReference type="GO" id="GO:0003921">
    <property type="term" value="F:GMP synthase activity"/>
    <property type="evidence" value="ECO:0007669"/>
    <property type="project" value="InterPro"/>
</dbReference>
<evidence type="ECO:0000256" key="1">
    <source>
        <dbReference type="ARBA" id="ARBA00002332"/>
    </source>
</evidence>
<dbReference type="PANTHER" id="PTHR11922">
    <property type="entry name" value="GMP SYNTHASE-RELATED"/>
    <property type="match status" value="1"/>
</dbReference>
<dbReference type="Gene3D" id="3.40.50.620">
    <property type="entry name" value="HUPs"/>
    <property type="match status" value="1"/>
</dbReference>
<dbReference type="EC" id="6.3.5.2" evidence="9"/>
<comment type="catalytic activity">
    <reaction evidence="9">
        <text>XMP + L-glutamine + ATP + H2O = GMP + L-glutamate + AMP + diphosphate + 2 H(+)</text>
        <dbReference type="Rhea" id="RHEA:11680"/>
        <dbReference type="ChEBI" id="CHEBI:15377"/>
        <dbReference type="ChEBI" id="CHEBI:15378"/>
        <dbReference type="ChEBI" id="CHEBI:29985"/>
        <dbReference type="ChEBI" id="CHEBI:30616"/>
        <dbReference type="ChEBI" id="CHEBI:33019"/>
        <dbReference type="ChEBI" id="CHEBI:57464"/>
        <dbReference type="ChEBI" id="CHEBI:58115"/>
        <dbReference type="ChEBI" id="CHEBI:58359"/>
        <dbReference type="ChEBI" id="CHEBI:456215"/>
        <dbReference type="EC" id="6.3.5.2"/>
    </reaction>
</comment>
<keyword evidence="7 9" id="KW-0067">ATP-binding</keyword>
<dbReference type="MEROPS" id="C26.A07"/>
<sequence length="536" mass="59469">MSKPPFAAEKHQEEKSVEMNNNFSQEKVIVIDFGGQYNQLVARRVRECNVYCEIYSYRTDIEQIKAMNPKGIILTGGPNSCYEPDSPTYTKELFELGIPVLGLCYGAQLMMHVLGGKVEKAPVREYGKTEVFVDTTSPLFGDVSEKTICWMSHFDYISKVAPGFSIAAHTADCPVAAAENREKKLFAIQFHPEVLHTQEGTKMLHNFVRGVCGCAGTWRMDHFVEHTIEAIREKVGDGKVLLALSGGVDSSVAAGLLSRAIGKQLTCVFVDHGLLRKNEGDEVESVFGPDGQFDLNFIRVNAQERYYAKLAGVTEPEQKRKIIGEEFIRVFEEEAKKIGAVDFLAQGTIYPDVVESGLGGESAVIKSHHNVGGLPDYVDFKEIIEPLRNLFKDEVRKAGLELGIPENLVFRQPFPGPGLGIRIIGEVTADKVRIVQDADAIYREEIAKAGLDRSIGQYFAALTNMRSVGVMGDERTYDYAVALRAVNTVDFMTAEAAEIPFEVLQTVMSRIINEVRGVNRVFYDLTSKPPGTIEFE</sequence>
<dbReference type="InterPro" id="IPR014729">
    <property type="entry name" value="Rossmann-like_a/b/a_fold"/>
</dbReference>
<dbReference type="GO" id="GO:0005524">
    <property type="term" value="F:ATP binding"/>
    <property type="evidence" value="ECO:0007669"/>
    <property type="project" value="UniProtKB-UniRule"/>
</dbReference>
<feature type="domain" description="GMPS ATP-PPase" evidence="11">
    <location>
        <begin position="218"/>
        <end position="411"/>
    </location>
</feature>
<dbReference type="NCBIfam" id="TIGR00884">
    <property type="entry name" value="guaA_Cterm"/>
    <property type="match status" value="1"/>
</dbReference>
<dbReference type="AlphaFoldDB" id="G2T4A9"/>
<dbReference type="FunFam" id="3.40.50.880:FF:000001">
    <property type="entry name" value="GMP synthase [glutamine-hydrolyzing]"/>
    <property type="match status" value="1"/>
</dbReference>
<dbReference type="eggNOG" id="COG0519">
    <property type="taxonomic scope" value="Bacteria"/>
</dbReference>
<comment type="subunit">
    <text evidence="9">Homodimer.</text>
</comment>
<dbReference type="InterPro" id="IPR001674">
    <property type="entry name" value="GMP_synth_C"/>
</dbReference>
<dbReference type="NCBIfam" id="TIGR00888">
    <property type="entry name" value="guaA_Nterm"/>
    <property type="match status" value="1"/>
</dbReference>
<evidence type="ECO:0000256" key="2">
    <source>
        <dbReference type="ARBA" id="ARBA00005153"/>
    </source>
</evidence>
<organism evidence="12 13">
    <name type="scientific">Roseburia hominis (strain DSM 16839 / JCM 17582 / NCIMB 14029 / A2-183)</name>
    <dbReference type="NCBI Taxonomy" id="585394"/>
    <lineage>
        <taxon>Bacteria</taxon>
        <taxon>Bacillati</taxon>
        <taxon>Bacillota</taxon>
        <taxon>Clostridia</taxon>
        <taxon>Lachnospirales</taxon>
        <taxon>Lachnospiraceae</taxon>
        <taxon>Roseburia</taxon>
    </lineage>
</organism>
<dbReference type="UniPathway" id="UPA00189">
    <property type="reaction ID" value="UER00296"/>
</dbReference>
<name>G2T4A9_ROSHA</name>
<dbReference type="HAMAP" id="MF_00344">
    <property type="entry name" value="GMP_synthase"/>
    <property type="match status" value="1"/>
</dbReference>
<dbReference type="FunFam" id="3.30.300.10:FF:000002">
    <property type="entry name" value="GMP synthase [glutamine-hydrolyzing]"/>
    <property type="match status" value="1"/>
</dbReference>
<evidence type="ECO:0000256" key="7">
    <source>
        <dbReference type="ARBA" id="ARBA00022840"/>
    </source>
</evidence>
<dbReference type="InterPro" id="IPR025777">
    <property type="entry name" value="GMPS_ATP_PPase_dom"/>
</dbReference>
<keyword evidence="6 9" id="KW-0658">Purine biosynthesis</keyword>
<proteinExistence type="inferred from homology"/>
<dbReference type="PROSITE" id="PS51553">
    <property type="entry name" value="GMPS_ATP_PPASE"/>
    <property type="match status" value="1"/>
</dbReference>
<evidence type="ECO:0000259" key="11">
    <source>
        <dbReference type="PROSITE" id="PS51553"/>
    </source>
</evidence>
<evidence type="ECO:0000256" key="6">
    <source>
        <dbReference type="ARBA" id="ARBA00022755"/>
    </source>
</evidence>
<dbReference type="InterPro" id="IPR017926">
    <property type="entry name" value="GATASE"/>
</dbReference>
<dbReference type="InterPro" id="IPR022955">
    <property type="entry name" value="GMP_synthase"/>
</dbReference>
<dbReference type="NCBIfam" id="NF000848">
    <property type="entry name" value="PRK00074.1"/>
    <property type="match status" value="1"/>
</dbReference>
<dbReference type="SUPFAM" id="SSF52317">
    <property type="entry name" value="Class I glutamine amidotransferase-like"/>
    <property type="match status" value="1"/>
</dbReference>
<dbReference type="PRINTS" id="PR00097">
    <property type="entry name" value="ANTSNTHASEII"/>
</dbReference>
<dbReference type="PRINTS" id="PR00099">
    <property type="entry name" value="CPSGATASE"/>
</dbReference>
<dbReference type="Gene3D" id="3.40.50.880">
    <property type="match status" value="1"/>
</dbReference>
<feature type="active site" description="Nucleophile" evidence="9">
    <location>
        <position position="104"/>
    </location>
</feature>
<dbReference type="KEGG" id="rho:RHOM_13030"/>
<dbReference type="SUPFAM" id="SSF54810">
    <property type="entry name" value="GMP synthetase C-terminal dimerisation domain"/>
    <property type="match status" value="1"/>
</dbReference>
<keyword evidence="3 9" id="KW-0436">Ligase</keyword>
<dbReference type="GO" id="GO:0005829">
    <property type="term" value="C:cytosol"/>
    <property type="evidence" value="ECO:0007669"/>
    <property type="project" value="TreeGrafter"/>
</dbReference>
<dbReference type="STRING" id="585394.RHOM_13030"/>
<dbReference type="PANTHER" id="PTHR11922:SF2">
    <property type="entry name" value="GMP SYNTHASE [GLUTAMINE-HYDROLYZING]"/>
    <property type="match status" value="1"/>
</dbReference>
<feature type="binding site" evidence="10">
    <location>
        <begin position="245"/>
        <end position="251"/>
    </location>
    <ligand>
        <name>ATP</name>
        <dbReference type="ChEBI" id="CHEBI:30616"/>
    </ligand>
</feature>
<evidence type="ECO:0000313" key="12">
    <source>
        <dbReference type="EMBL" id="AEN97714.1"/>
    </source>
</evidence>
<comment type="function">
    <text evidence="1 9">Catalyzes the synthesis of GMP from XMP.</text>
</comment>
<dbReference type="InterPro" id="IPR029062">
    <property type="entry name" value="Class_I_gatase-like"/>
</dbReference>
<keyword evidence="5 9" id="KW-0332">GMP biosynthesis</keyword>
<evidence type="ECO:0000256" key="3">
    <source>
        <dbReference type="ARBA" id="ARBA00022598"/>
    </source>
</evidence>
<reference evidence="12 13" key="1">
    <citation type="journal article" date="2015" name="Genome Announc.">
        <title>Complete genome sequence of the human gut symbiont Roseburia hominis.</title>
        <authorList>
            <person name="Travis A.J."/>
            <person name="Kelly D."/>
            <person name="Flint H.J."/>
            <person name="Aminov R.I."/>
        </authorList>
    </citation>
    <scope>NUCLEOTIDE SEQUENCE [LARGE SCALE GENOMIC DNA]</scope>
    <source>
        <strain evidence="13">DSM 16839 / JCM 17582 / NCIMB 14029 / A2-183</strain>
    </source>
</reference>
<dbReference type="Gene3D" id="3.30.300.10">
    <property type="match status" value="1"/>
</dbReference>
<dbReference type="Pfam" id="PF00958">
    <property type="entry name" value="GMP_synt_C"/>
    <property type="match status" value="1"/>
</dbReference>
<dbReference type="FunFam" id="3.40.50.620:FF:000001">
    <property type="entry name" value="GMP synthase [glutamine-hydrolyzing]"/>
    <property type="match status" value="1"/>
</dbReference>
<accession>G2T4A9</accession>
<evidence type="ECO:0000256" key="9">
    <source>
        <dbReference type="HAMAP-Rule" id="MF_00344"/>
    </source>
</evidence>